<dbReference type="Proteomes" id="UP000280861">
    <property type="component" value="Unassembled WGS sequence"/>
</dbReference>
<accession>A0A3P5WZE3</accession>
<proteinExistence type="predicted"/>
<gene>
    <name evidence="1" type="ORF">PSET11_00645</name>
</gene>
<keyword evidence="2" id="KW-1185">Reference proteome</keyword>
<dbReference type="EMBL" id="UXAU01000011">
    <property type="protein sequence ID" value="VDC20949.1"/>
    <property type="molecule type" value="Genomic_DNA"/>
</dbReference>
<evidence type="ECO:0008006" key="3">
    <source>
        <dbReference type="Google" id="ProtNLM"/>
    </source>
</evidence>
<evidence type="ECO:0000313" key="2">
    <source>
        <dbReference type="Proteomes" id="UP000280861"/>
    </source>
</evidence>
<organism evidence="1 2">
    <name type="scientific">Arthrobacter ulcerisalmonis</name>
    <dbReference type="NCBI Taxonomy" id="2483813"/>
    <lineage>
        <taxon>Bacteria</taxon>
        <taxon>Bacillati</taxon>
        <taxon>Actinomycetota</taxon>
        <taxon>Actinomycetes</taxon>
        <taxon>Micrococcales</taxon>
        <taxon>Micrococcaceae</taxon>
        <taxon>Arthrobacter</taxon>
    </lineage>
</organism>
<dbReference type="RefSeq" id="WP_238989008.1">
    <property type="nucleotide sequence ID" value="NZ_CBCRYA010000012.1"/>
</dbReference>
<reference evidence="1 2" key="1">
    <citation type="submission" date="2018-11" db="EMBL/GenBank/DDBJ databases">
        <authorList>
            <person name="Criscuolo A."/>
        </authorList>
    </citation>
    <scope>NUCLEOTIDE SEQUENCE [LARGE SCALE GENOMIC DNA]</scope>
    <source>
        <strain evidence="1">AT11b</strain>
    </source>
</reference>
<protein>
    <recommendedName>
        <fullName evidence="3">Asp23/Gls24 family envelope stress response protein</fullName>
    </recommendedName>
</protein>
<name>A0A3P5WZE3_9MICC</name>
<evidence type="ECO:0000313" key="1">
    <source>
        <dbReference type="EMBL" id="VDC20949.1"/>
    </source>
</evidence>
<dbReference type="AlphaFoldDB" id="A0A3P5WZE3"/>
<sequence>MTVSVQPYAETPLPTELRQVVLSVAGVNSVYPWRPLWQRLPGQAAALLTNTEAEVEDVPLVETFADGPTEISVRVGVSSDARTPAVVRAVSAAVRTHLEPEQVAVKVVVVRIAAGPEPE</sequence>